<evidence type="ECO:0000259" key="5">
    <source>
        <dbReference type="Pfam" id="PF25975"/>
    </source>
</evidence>
<keyword evidence="8" id="KW-1185">Reference proteome</keyword>
<evidence type="ECO:0000259" key="6">
    <source>
        <dbReference type="Pfam" id="PF25990"/>
    </source>
</evidence>
<reference evidence="7 8" key="1">
    <citation type="submission" date="2020-08" db="EMBL/GenBank/DDBJ databases">
        <title>Genome public.</title>
        <authorList>
            <person name="Liu C."/>
            <person name="Sun Q."/>
        </authorList>
    </citation>
    <scope>NUCLEOTIDE SEQUENCE [LARGE SCALE GENOMIC DNA]</scope>
    <source>
        <strain evidence="7 8">NSJ-35</strain>
    </source>
</reference>
<proteinExistence type="predicted"/>
<evidence type="ECO:0000313" key="8">
    <source>
        <dbReference type="Proteomes" id="UP000606889"/>
    </source>
</evidence>
<dbReference type="Proteomes" id="UP000606889">
    <property type="component" value="Unassembled WGS sequence"/>
</dbReference>
<feature type="compositionally biased region" description="Low complexity" evidence="4">
    <location>
        <begin position="494"/>
        <end position="552"/>
    </location>
</feature>
<evidence type="ECO:0000313" key="7">
    <source>
        <dbReference type="EMBL" id="MBC5646846.1"/>
    </source>
</evidence>
<accession>A0ABR7EAR0</accession>
<dbReference type="InterPro" id="IPR058636">
    <property type="entry name" value="Beta-barrel_YknX"/>
</dbReference>
<dbReference type="InterPro" id="IPR058649">
    <property type="entry name" value="CzcB_C"/>
</dbReference>
<sequence length="757" mass="76530">MGTKGTKSAKKKMTKKKWIIVAAVVAAGVLLAVFLLPQFLFRANMQSEAGITRTASVEKGTIETTVVGSGNLAAGDTLQIKLPSDVTVDTVLVDAGDTVAAGDTLATLNAASLQSAIANAEEELSSLDSKIDEVKDDTESNTITSAVSGRVKQIFAGEGDSTSNIIDENGSLAVVSIDGKMKVTFTPSSTDGLGIGSEVDVTLSDGDTETGTVSTLSAKSCTVTLTDNGPTCGDDVIISLDGTELGTGTLEINAPIAILGGTGTIESVDVSLNESISSGDTLFTLTEAAVSREYETLLTERTEYEEILRILLKYAETNSITAESGGTISEVSITAAGDSSASTSTGSDAQSSSSAARGVSSLSGNTDDFVQLLSASSGDSENITLLTESDAVTELTGVTEIFVNNPAIGNTPQSTIMPGNGYTGTISWEPADLKFEAGTVYAANITLTAAPGYHFSSDATVNVAGAKIENITVSPETSGNVLAFRAVFEATAQDTQQDQQAASAESNAQGDNSAAASGGMPSGSSGSTSYSASNASGSAAASTASSSGSSSSDSEDSLLQTAFTIQTGEANSLTVNVDELDILTIDIGQEATIVLDALPDDSFHGTVTKISNSGTVQSGVTTYPVTITLDDISGSGALTGMNATATISIATSTDVLLIPLDALQEMGNEQFVYIVGDSDEGLGERRIVETGLSDGTNVEIISGLSEGEQVAYIESTSAGDSEQTMMQGMGGGTPPNGGNMGGGTPPNGGNMGGGPMG</sequence>
<dbReference type="EMBL" id="JACOON010000001">
    <property type="protein sequence ID" value="MBC5646846.1"/>
    <property type="molecule type" value="Genomic_DNA"/>
</dbReference>
<dbReference type="SUPFAM" id="SSF111369">
    <property type="entry name" value="HlyD-like secretion proteins"/>
    <property type="match status" value="1"/>
</dbReference>
<dbReference type="Gene3D" id="2.40.30.170">
    <property type="match status" value="1"/>
</dbReference>
<feature type="domain" description="CzcB-like C-terminal circularly permuted SH3-like" evidence="5">
    <location>
        <begin position="658"/>
        <end position="712"/>
    </location>
</feature>
<evidence type="ECO:0000256" key="2">
    <source>
        <dbReference type="ARBA" id="ARBA00023054"/>
    </source>
</evidence>
<feature type="region of interest" description="Disordered" evidence="4">
    <location>
        <begin position="338"/>
        <end position="362"/>
    </location>
</feature>
<comment type="caution">
    <text evidence="7">The sequence shown here is derived from an EMBL/GenBank/DDBJ whole genome shotgun (WGS) entry which is preliminary data.</text>
</comment>
<feature type="domain" description="YknX-like beta-barrel" evidence="6">
    <location>
        <begin position="575"/>
        <end position="644"/>
    </location>
</feature>
<dbReference type="Gene3D" id="2.40.420.20">
    <property type="match status" value="1"/>
</dbReference>
<feature type="coiled-coil region" evidence="3">
    <location>
        <begin position="110"/>
        <end position="137"/>
    </location>
</feature>
<dbReference type="Pfam" id="PF25975">
    <property type="entry name" value="CzcB_C"/>
    <property type="match status" value="1"/>
</dbReference>
<feature type="region of interest" description="Disordered" evidence="4">
    <location>
        <begin position="730"/>
        <end position="757"/>
    </location>
</feature>
<evidence type="ECO:0000256" key="4">
    <source>
        <dbReference type="SAM" id="MobiDB-lite"/>
    </source>
</evidence>
<comment type="subcellular location">
    <subcellularLocation>
        <location evidence="1">Cell envelope</location>
    </subcellularLocation>
</comment>
<organism evidence="7 8">
    <name type="scientific">Christensenella tenuis</name>
    <dbReference type="NCBI Taxonomy" id="2763033"/>
    <lineage>
        <taxon>Bacteria</taxon>
        <taxon>Bacillati</taxon>
        <taxon>Bacillota</taxon>
        <taxon>Clostridia</taxon>
        <taxon>Christensenellales</taxon>
        <taxon>Christensenellaceae</taxon>
        <taxon>Christensenella</taxon>
    </lineage>
</organism>
<dbReference type="PANTHER" id="PTHR32347:SF23">
    <property type="entry name" value="BLL5650 PROTEIN"/>
    <property type="match status" value="1"/>
</dbReference>
<keyword evidence="2 3" id="KW-0175">Coiled coil</keyword>
<feature type="region of interest" description="Disordered" evidence="4">
    <location>
        <begin position="494"/>
        <end position="555"/>
    </location>
</feature>
<dbReference type="Pfam" id="PF25990">
    <property type="entry name" value="Beta-barrel_YknX"/>
    <property type="match status" value="1"/>
</dbReference>
<gene>
    <name evidence="7" type="ORF">H8S18_00605</name>
</gene>
<dbReference type="Gene3D" id="2.40.50.100">
    <property type="match status" value="1"/>
</dbReference>
<evidence type="ECO:0000256" key="3">
    <source>
        <dbReference type="SAM" id="Coils"/>
    </source>
</evidence>
<dbReference type="InterPro" id="IPR050465">
    <property type="entry name" value="UPF0194_transport"/>
</dbReference>
<dbReference type="RefSeq" id="WP_186856383.1">
    <property type="nucleotide sequence ID" value="NZ_JACOON010000001.1"/>
</dbReference>
<dbReference type="PANTHER" id="PTHR32347">
    <property type="entry name" value="EFFLUX SYSTEM COMPONENT YKNX-RELATED"/>
    <property type="match status" value="1"/>
</dbReference>
<evidence type="ECO:0000256" key="1">
    <source>
        <dbReference type="ARBA" id="ARBA00004196"/>
    </source>
</evidence>
<protein>
    <submittedName>
        <fullName evidence="7">Biotin/lipoyl-binding protein</fullName>
    </submittedName>
</protein>
<name>A0ABR7EAR0_9FIRM</name>